<dbReference type="Pfam" id="PF07690">
    <property type="entry name" value="MFS_1"/>
    <property type="match status" value="1"/>
</dbReference>
<dbReference type="AlphaFoldDB" id="A0A1B6F9N5"/>
<accession>A0A1B6F9N5</accession>
<evidence type="ECO:0000256" key="1">
    <source>
        <dbReference type="ARBA" id="ARBA00004141"/>
    </source>
</evidence>
<feature type="transmembrane region" description="Helical" evidence="5">
    <location>
        <begin position="430"/>
        <end position="454"/>
    </location>
</feature>
<dbReference type="InterPro" id="IPR036259">
    <property type="entry name" value="MFS_trans_sf"/>
</dbReference>
<dbReference type="Gene3D" id="1.20.1250.20">
    <property type="entry name" value="MFS general substrate transporter like domains"/>
    <property type="match status" value="1"/>
</dbReference>
<evidence type="ECO:0000256" key="5">
    <source>
        <dbReference type="SAM" id="Phobius"/>
    </source>
</evidence>
<evidence type="ECO:0000256" key="2">
    <source>
        <dbReference type="ARBA" id="ARBA00022692"/>
    </source>
</evidence>
<keyword evidence="3 5" id="KW-1133">Transmembrane helix</keyword>
<evidence type="ECO:0000313" key="6">
    <source>
        <dbReference type="EMBL" id="JAS46814.1"/>
    </source>
</evidence>
<feature type="transmembrane region" description="Helical" evidence="5">
    <location>
        <begin position="342"/>
        <end position="363"/>
    </location>
</feature>
<evidence type="ECO:0000256" key="4">
    <source>
        <dbReference type="ARBA" id="ARBA00023136"/>
    </source>
</evidence>
<feature type="transmembrane region" description="Helical" evidence="5">
    <location>
        <begin position="466"/>
        <end position="484"/>
    </location>
</feature>
<evidence type="ECO:0000256" key="3">
    <source>
        <dbReference type="ARBA" id="ARBA00022989"/>
    </source>
</evidence>
<protein>
    <recommendedName>
        <fullName evidence="7">Major facilitator superfamily (MFS) profile domain-containing protein</fullName>
    </recommendedName>
</protein>
<feature type="transmembrane region" description="Helical" evidence="5">
    <location>
        <begin position="406"/>
        <end position="424"/>
    </location>
</feature>
<organism evidence="6">
    <name type="scientific">Cuerna arida</name>
    <dbReference type="NCBI Taxonomy" id="1464854"/>
    <lineage>
        <taxon>Eukaryota</taxon>
        <taxon>Metazoa</taxon>
        <taxon>Ecdysozoa</taxon>
        <taxon>Arthropoda</taxon>
        <taxon>Hexapoda</taxon>
        <taxon>Insecta</taxon>
        <taxon>Pterygota</taxon>
        <taxon>Neoptera</taxon>
        <taxon>Paraneoptera</taxon>
        <taxon>Hemiptera</taxon>
        <taxon>Auchenorrhyncha</taxon>
        <taxon>Membracoidea</taxon>
        <taxon>Cicadellidae</taxon>
        <taxon>Cicadellinae</taxon>
        <taxon>Proconiini</taxon>
        <taxon>Cuerna</taxon>
    </lineage>
</organism>
<dbReference type="EMBL" id="GECZ01022955">
    <property type="protein sequence ID" value="JAS46814.1"/>
    <property type="molecule type" value="Transcribed_RNA"/>
</dbReference>
<keyword evidence="2 5" id="KW-0812">Transmembrane</keyword>
<feature type="transmembrane region" description="Helical" evidence="5">
    <location>
        <begin position="192"/>
        <end position="214"/>
    </location>
</feature>
<comment type="subcellular location">
    <subcellularLocation>
        <location evidence="1">Membrane</location>
        <topology evidence="1">Multi-pass membrane protein</topology>
    </subcellularLocation>
</comment>
<feature type="transmembrane region" description="Helical" evidence="5">
    <location>
        <begin position="375"/>
        <end position="394"/>
    </location>
</feature>
<feature type="transmembrane region" description="Helical" evidence="5">
    <location>
        <begin position="169"/>
        <end position="186"/>
    </location>
</feature>
<reference evidence="6" key="1">
    <citation type="submission" date="2015-11" db="EMBL/GenBank/DDBJ databases">
        <title>De novo transcriptome assembly of four potential Pierce s Disease insect vectors from Arizona vineyards.</title>
        <authorList>
            <person name="Tassone E.E."/>
        </authorList>
    </citation>
    <scope>NUCLEOTIDE SEQUENCE</scope>
</reference>
<evidence type="ECO:0008006" key="7">
    <source>
        <dbReference type="Google" id="ProtNLM"/>
    </source>
</evidence>
<proteinExistence type="predicted"/>
<dbReference type="SUPFAM" id="SSF103473">
    <property type="entry name" value="MFS general substrate transporter"/>
    <property type="match status" value="1"/>
</dbReference>
<name>A0A1B6F9N5_9HEMI</name>
<feature type="transmembrane region" description="Helical" evidence="5">
    <location>
        <begin position="253"/>
        <end position="271"/>
    </location>
</feature>
<dbReference type="GO" id="GO:0022857">
    <property type="term" value="F:transmembrane transporter activity"/>
    <property type="evidence" value="ECO:0007669"/>
    <property type="project" value="InterPro"/>
</dbReference>
<dbReference type="PANTHER" id="PTHR24064">
    <property type="entry name" value="SOLUTE CARRIER FAMILY 22 MEMBER"/>
    <property type="match status" value="1"/>
</dbReference>
<feature type="transmembrane region" description="Helical" evidence="5">
    <location>
        <begin position="490"/>
        <end position="511"/>
    </location>
</feature>
<dbReference type="InterPro" id="IPR011701">
    <property type="entry name" value="MFS"/>
</dbReference>
<dbReference type="GO" id="GO:0016020">
    <property type="term" value="C:membrane"/>
    <property type="evidence" value="ECO:0007669"/>
    <property type="project" value="UniProtKB-SubCell"/>
</dbReference>
<sequence>MDLEVVFTELGQFGKYQTLQYALLAIPLLASAFEEISYMFTSSEVDYRCLVPECEEANTTEFSPPWLSLAVPYRGDPLQPAWCERYGVSLAINTTAQICPPEMFMTNVTQTCNQWVFESKEKTIATEFELFCEENIWQRTMVGTINNLGLITNYIIVCYLSDRFGRKSALITLTFVQGLLAILQSFSPSYSIFVLLEYLVCFCSTFNSAFILAIEMVGGEKRMFANCMMNTLYSMGEVVVALIMWWVQDFRVLLRFVGAIKLVNILYLWLVSESVHWYLTMEYYEQVVSVVKNIARINKKQLSEATQHTLDNLVAKREKIKKAEVKVPTRSVIRELFSSRPLLSRFAICSLTWSVNVFVYFGFSLLSVTLAGNKYVNFILIALVEIPAYAVMWVGMEFFNIGRKTALAGTFFLTAVPCFIYLFVPSDADTIRLCLFLLGKFSITISYTVIYEVGAEVFPTELRQSMVGLCCAVGCIAGLFAPQIPLMALYINPMLVFFWLSVGAGSLSLLLPETQGRSLPDTIMQAVKLS</sequence>
<keyword evidence="4 5" id="KW-0472">Membrane</keyword>
<gene>
    <name evidence="6" type="ORF">g.14893</name>
</gene>